<evidence type="ECO:0000313" key="3">
    <source>
        <dbReference type="EMBL" id="MBA2112945.1"/>
    </source>
</evidence>
<keyword evidence="1" id="KW-0472">Membrane</keyword>
<gene>
    <name evidence="3" type="ORF">HOV93_00910</name>
</gene>
<comment type="caution">
    <text evidence="3">The sequence shown here is derived from an EMBL/GenBank/DDBJ whole genome shotgun (WGS) entry which is preliminary data.</text>
</comment>
<sequence>MNQKSIKLRKCLHGATLVETALVLMILFVTIFGIFEFGMAAVRQNMLDEAAHRLARAGAIRGEDSSLGHWGPSAISASLNTQTDLVAEIGPAAYMLDTSRVNVEMSWEDDLATTNSELTVWVTCDQPLLLGTLWGMDSILLSSRAVERIE</sequence>
<keyword evidence="4" id="KW-1185">Reference proteome</keyword>
<dbReference type="AlphaFoldDB" id="A0A7V8V103"/>
<organism evidence="3 4">
    <name type="scientific">Bremerella alba</name>
    <dbReference type="NCBI Taxonomy" id="980252"/>
    <lineage>
        <taxon>Bacteria</taxon>
        <taxon>Pseudomonadati</taxon>
        <taxon>Planctomycetota</taxon>
        <taxon>Planctomycetia</taxon>
        <taxon>Pirellulales</taxon>
        <taxon>Pirellulaceae</taxon>
        <taxon>Bremerella</taxon>
    </lineage>
</organism>
<evidence type="ECO:0000313" key="4">
    <source>
        <dbReference type="Proteomes" id="UP000551616"/>
    </source>
</evidence>
<evidence type="ECO:0000259" key="2">
    <source>
        <dbReference type="Pfam" id="PF07811"/>
    </source>
</evidence>
<keyword evidence="1" id="KW-0812">Transmembrane</keyword>
<accession>A0A7V8V103</accession>
<evidence type="ECO:0000256" key="1">
    <source>
        <dbReference type="SAM" id="Phobius"/>
    </source>
</evidence>
<dbReference type="Proteomes" id="UP000551616">
    <property type="component" value="Unassembled WGS sequence"/>
</dbReference>
<reference evidence="3 4" key="1">
    <citation type="submission" date="2020-05" db="EMBL/GenBank/DDBJ databases">
        <title>Bremerella alba sp. nov., a novel planctomycete isolated from the surface of the macroalga Fucus spiralis.</title>
        <authorList>
            <person name="Godinho O."/>
            <person name="Botelho R."/>
            <person name="Albuquerque L."/>
            <person name="Wiegand S."/>
            <person name="Da Costa M.S."/>
            <person name="Lobo-Da-Cunha A."/>
            <person name="Jogler C."/>
            <person name="Lage O.M."/>
        </authorList>
    </citation>
    <scope>NUCLEOTIDE SEQUENCE [LARGE SCALE GENOMIC DNA]</scope>
    <source>
        <strain evidence="3 4">FF15</strain>
    </source>
</reference>
<keyword evidence="1" id="KW-1133">Transmembrane helix</keyword>
<name>A0A7V8V103_9BACT</name>
<dbReference type="InterPro" id="IPR012495">
    <property type="entry name" value="TadE-like_dom"/>
</dbReference>
<feature type="domain" description="TadE-like" evidence="2">
    <location>
        <begin position="14"/>
        <end position="56"/>
    </location>
</feature>
<feature type="transmembrane region" description="Helical" evidence="1">
    <location>
        <begin position="12"/>
        <end position="35"/>
    </location>
</feature>
<proteinExistence type="predicted"/>
<dbReference type="Pfam" id="PF07811">
    <property type="entry name" value="TadE"/>
    <property type="match status" value="1"/>
</dbReference>
<dbReference type="RefSeq" id="WP_207394477.1">
    <property type="nucleotide sequence ID" value="NZ_JABRWO010000001.1"/>
</dbReference>
<dbReference type="EMBL" id="JABRWO010000001">
    <property type="protein sequence ID" value="MBA2112945.1"/>
    <property type="molecule type" value="Genomic_DNA"/>
</dbReference>
<protein>
    <recommendedName>
        <fullName evidence="2">TadE-like domain-containing protein</fullName>
    </recommendedName>
</protein>